<dbReference type="InterPro" id="IPR025524">
    <property type="entry name" value="DUF4412"/>
</dbReference>
<dbReference type="Pfam" id="PF14371">
    <property type="entry name" value="DUF4412"/>
    <property type="match status" value="1"/>
</dbReference>
<dbReference type="PANTHER" id="PTHR37507:SF2">
    <property type="entry name" value="SPORULATION PROTEIN YDCC"/>
    <property type="match status" value="1"/>
</dbReference>
<organism evidence="3">
    <name type="scientific">Candidatus Methanophagaceae archaeon ANME-1 ERB6</name>
    <dbReference type="NCBI Taxonomy" id="2759912"/>
    <lineage>
        <taxon>Archaea</taxon>
        <taxon>Methanobacteriati</taxon>
        <taxon>Methanobacteriota</taxon>
        <taxon>Stenosarchaea group</taxon>
        <taxon>Methanomicrobia</taxon>
        <taxon>Candidatus Methanophagales</taxon>
        <taxon>Candidatus Methanophagaceae</taxon>
    </lineage>
</organism>
<dbReference type="SUPFAM" id="SSF89392">
    <property type="entry name" value="Prokaryotic lipoproteins and lipoprotein localization factors"/>
    <property type="match status" value="1"/>
</dbReference>
<dbReference type="InterPro" id="IPR029046">
    <property type="entry name" value="LolA/LolB/LppX"/>
</dbReference>
<evidence type="ECO:0000313" key="3">
    <source>
        <dbReference type="EMBL" id="QNO52597.1"/>
    </source>
</evidence>
<evidence type="ECO:0000256" key="1">
    <source>
        <dbReference type="SAM" id="MobiDB-lite"/>
    </source>
</evidence>
<proteinExistence type="predicted"/>
<feature type="domain" description="DUF4412" evidence="2">
    <location>
        <begin position="78"/>
        <end position="185"/>
    </location>
</feature>
<dbReference type="PANTHER" id="PTHR37507">
    <property type="entry name" value="SPORULATION PROTEIN YDCC"/>
    <property type="match status" value="1"/>
</dbReference>
<dbReference type="Gene3D" id="2.50.20.10">
    <property type="entry name" value="Lipoprotein localisation LolA/LolB/LppX"/>
    <property type="match status" value="1"/>
</dbReference>
<evidence type="ECO:0000259" key="2">
    <source>
        <dbReference type="Pfam" id="PF14371"/>
    </source>
</evidence>
<dbReference type="PROSITE" id="PS51257">
    <property type="entry name" value="PROKAR_LIPOPROTEIN"/>
    <property type="match status" value="1"/>
</dbReference>
<dbReference type="EMBL" id="MT631515">
    <property type="protein sequence ID" value="QNO52597.1"/>
    <property type="molecule type" value="Genomic_DNA"/>
</dbReference>
<feature type="region of interest" description="Disordered" evidence="1">
    <location>
        <begin position="31"/>
        <end position="59"/>
    </location>
</feature>
<dbReference type="AlphaFoldDB" id="A0A7G9YX63"/>
<dbReference type="InterPro" id="IPR052944">
    <property type="entry name" value="Sporulation_related"/>
</dbReference>
<name>A0A7G9YX63_9EURY</name>
<feature type="compositionally biased region" description="Low complexity" evidence="1">
    <location>
        <begin position="37"/>
        <end position="54"/>
    </location>
</feature>
<reference evidence="3" key="1">
    <citation type="submission" date="2020-06" db="EMBL/GenBank/DDBJ databases">
        <title>Unique genomic features of the anaerobic methanotrophic archaea.</title>
        <authorList>
            <person name="Chadwick G.L."/>
            <person name="Skennerton C.T."/>
            <person name="Laso-Perez R."/>
            <person name="Leu A.O."/>
            <person name="Speth D.R."/>
            <person name="Yu H."/>
            <person name="Morgan-Lang C."/>
            <person name="Hatzenpichler R."/>
            <person name="Goudeau D."/>
            <person name="Malmstrom R."/>
            <person name="Brazelton W.J."/>
            <person name="Woyke T."/>
            <person name="Hallam S.J."/>
            <person name="Tyson G.W."/>
            <person name="Wegener G."/>
            <person name="Boetius A."/>
            <person name="Orphan V."/>
        </authorList>
    </citation>
    <scope>NUCLEOTIDE SEQUENCE</scope>
</reference>
<accession>A0A7G9YX63</accession>
<sequence length="244" mass="26496">MVEKSKKWAIVIVGLLLIAVIASAGCIGDKTKEEGGEAPTGEGTTPTTQTPTATLGDEGTSLSDLFGKAESIASVRYDMVITSPGNPSVTSKQWVKGNNMRTEITAEGQKMITIMNGDKQEMCMYFPEQNMAMKMDFSEAPESAVEEAVSIEQYNPTVIGTETIDGKLCTVVEYASPEGSAKMWIWQKRGFPIRMEMTTPEGTLRIDWKNIEFADIPDSMFELPAGVEIMEMPSGVPSMPGGMQ</sequence>
<protein>
    <recommendedName>
        <fullName evidence="2">DUF4412 domain-containing protein</fullName>
    </recommendedName>
</protein>
<gene>
    <name evidence="3" type="ORF">MBLPMMNE_00002</name>
</gene>